<dbReference type="EMBL" id="PCGR01000003">
    <property type="protein sequence ID" value="PJK16114.1"/>
    <property type="molecule type" value="Genomic_DNA"/>
</dbReference>
<gene>
    <name evidence="1" type="ORF">CQS04_09365</name>
</gene>
<evidence type="ECO:0000313" key="2">
    <source>
        <dbReference type="Proteomes" id="UP000228680"/>
    </source>
</evidence>
<evidence type="ECO:0000313" key="1">
    <source>
        <dbReference type="EMBL" id="PJK16114.1"/>
    </source>
</evidence>
<comment type="caution">
    <text evidence="1">The sequence shown here is derived from an EMBL/GenBank/DDBJ whole genome shotgun (WGS) entry which is preliminary data.</text>
</comment>
<reference evidence="1 2" key="1">
    <citation type="submission" date="2017-10" db="EMBL/GenBank/DDBJ databases">
        <title>Draft genome of Chryseomicrobium casticus sp. nov.</title>
        <authorList>
            <person name="Chakraborty R."/>
            <person name="Saha T."/>
        </authorList>
    </citation>
    <scope>NUCLEOTIDE SEQUENCE [LARGE SCALE GENOMIC DNA]</scope>
    <source>
        <strain evidence="1 2">ET03</strain>
    </source>
</reference>
<name>A0A2M9EY22_9BACL</name>
<accession>A0A2M9EY22</accession>
<dbReference type="Proteomes" id="UP000228680">
    <property type="component" value="Unassembled WGS sequence"/>
</dbReference>
<keyword evidence="2" id="KW-1185">Reference proteome</keyword>
<dbReference type="AlphaFoldDB" id="A0A2M9EY22"/>
<protein>
    <submittedName>
        <fullName evidence="1">Uncharacterized protein</fullName>
    </submittedName>
</protein>
<organism evidence="1 2">
    <name type="scientific">Chryseomicrobium excrementi</name>
    <dbReference type="NCBI Taxonomy" id="2041346"/>
    <lineage>
        <taxon>Bacteria</taxon>
        <taxon>Bacillati</taxon>
        <taxon>Bacillota</taxon>
        <taxon>Bacilli</taxon>
        <taxon>Bacillales</taxon>
        <taxon>Caryophanaceae</taxon>
        <taxon>Chryseomicrobium</taxon>
    </lineage>
</organism>
<dbReference type="RefSeq" id="WP_100353894.1">
    <property type="nucleotide sequence ID" value="NZ_PCGR01000003.1"/>
</dbReference>
<sequence>MITTAQITCQPLAGSYKEFVFNGPSSAEQWTWVKFEDEMYNETFGQFPGAPVVVSLSAHNDMFYVLTDSFLFEVNRDDLGKYTCYDFWDIGSTLKNVTFTPTGIAIFSNDYHIFTTNGTFESKQQIPTPLELDMIQFQGWQENSLLIHAEVFIEGRPMLLLLDATTFTISKYN</sequence>
<dbReference type="OrthoDB" id="2082687at2"/>
<proteinExistence type="predicted"/>